<evidence type="ECO:0000313" key="10">
    <source>
        <dbReference type="Proteomes" id="UP000076929"/>
    </source>
</evidence>
<dbReference type="Pfam" id="PF01757">
    <property type="entry name" value="Acyl_transf_3"/>
    <property type="match status" value="1"/>
</dbReference>
<dbReference type="PANTHER" id="PTHR40074">
    <property type="entry name" value="O-ACETYLTRANSFERASE WECH"/>
    <property type="match status" value="1"/>
</dbReference>
<evidence type="ECO:0000256" key="5">
    <source>
        <dbReference type="ARBA" id="ARBA00022989"/>
    </source>
</evidence>
<sequence>MFSTVPDQIYSVAVHTTSKTSSLNIANRLDWVDAIKGATILLVVAGHATNFAMPYHWYGSIPDDIMSAFRSFRMPLFFMLSGFFFLRRVEKPWFWWIKNRAYMPKVVSGGVSGWGV</sequence>
<evidence type="ECO:0000256" key="7">
    <source>
        <dbReference type="SAM" id="Phobius"/>
    </source>
</evidence>
<dbReference type="EMBL" id="CP015622">
    <property type="protein sequence ID" value="ANE03088.1"/>
    <property type="molecule type" value="Genomic_DNA"/>
</dbReference>
<evidence type="ECO:0000256" key="2">
    <source>
        <dbReference type="ARBA" id="ARBA00007400"/>
    </source>
</evidence>
<dbReference type="GO" id="GO:0016413">
    <property type="term" value="F:O-acetyltransferase activity"/>
    <property type="evidence" value="ECO:0007669"/>
    <property type="project" value="TreeGrafter"/>
</dbReference>
<evidence type="ECO:0000256" key="6">
    <source>
        <dbReference type="ARBA" id="ARBA00023136"/>
    </source>
</evidence>
<keyword evidence="10" id="KW-1185">Reference proteome</keyword>
<keyword evidence="4 7" id="KW-0812">Transmembrane</keyword>
<comment type="similarity">
    <text evidence="2">Belongs to the acyltransferase 3 family.</text>
</comment>
<keyword evidence="5 7" id="KW-1133">Transmembrane helix</keyword>
<comment type="subcellular location">
    <subcellularLocation>
        <location evidence="1">Cell membrane</location>
        <topology evidence="1">Multi-pass membrane protein</topology>
    </subcellularLocation>
</comment>
<feature type="transmembrane region" description="Helical" evidence="7">
    <location>
        <begin position="38"/>
        <end position="57"/>
    </location>
</feature>
<dbReference type="Proteomes" id="UP000076929">
    <property type="component" value="Chromosome"/>
</dbReference>
<organism evidence="9 10">
    <name type="scientific">Corynebacterium crudilactis</name>
    <dbReference type="NCBI Taxonomy" id="1652495"/>
    <lineage>
        <taxon>Bacteria</taxon>
        <taxon>Bacillati</taxon>
        <taxon>Actinomycetota</taxon>
        <taxon>Actinomycetes</taxon>
        <taxon>Mycobacteriales</taxon>
        <taxon>Corynebacteriaceae</taxon>
        <taxon>Corynebacterium</taxon>
    </lineage>
</organism>
<evidence type="ECO:0000259" key="8">
    <source>
        <dbReference type="Pfam" id="PF01757"/>
    </source>
</evidence>
<evidence type="ECO:0000313" key="9">
    <source>
        <dbReference type="EMBL" id="ANE03088.1"/>
    </source>
</evidence>
<gene>
    <name evidence="9" type="ORF">ccrud_01930</name>
</gene>
<dbReference type="KEGG" id="ccjz:ccrud_01930"/>
<protein>
    <recommendedName>
        <fullName evidence="8">Acyltransferase 3 domain-containing protein</fullName>
    </recommendedName>
</protein>
<accession>A0A172QQY8</accession>
<keyword evidence="3" id="KW-1003">Cell membrane</keyword>
<dbReference type="GO" id="GO:0009246">
    <property type="term" value="P:enterobacterial common antigen biosynthetic process"/>
    <property type="evidence" value="ECO:0007669"/>
    <property type="project" value="TreeGrafter"/>
</dbReference>
<evidence type="ECO:0000256" key="3">
    <source>
        <dbReference type="ARBA" id="ARBA00022475"/>
    </source>
</evidence>
<dbReference type="GO" id="GO:0005886">
    <property type="term" value="C:plasma membrane"/>
    <property type="evidence" value="ECO:0007669"/>
    <property type="project" value="UniProtKB-SubCell"/>
</dbReference>
<feature type="transmembrane region" description="Helical" evidence="7">
    <location>
        <begin position="69"/>
        <end position="86"/>
    </location>
</feature>
<evidence type="ECO:0000256" key="1">
    <source>
        <dbReference type="ARBA" id="ARBA00004651"/>
    </source>
</evidence>
<dbReference type="InterPro" id="IPR002656">
    <property type="entry name" value="Acyl_transf_3_dom"/>
</dbReference>
<reference evidence="9 10" key="1">
    <citation type="submission" date="2016-05" db="EMBL/GenBank/DDBJ databases">
        <title>Complete genome sequence of Corynebacterium crudilactis, a new Corynebacterium species isolated from raw cow's milk.</title>
        <authorList>
            <person name="Christian R."/>
            <person name="Zimmermann J."/>
            <person name="Lipski A."/>
            <person name="Kalinowski J."/>
        </authorList>
    </citation>
    <scope>NUCLEOTIDE SEQUENCE [LARGE SCALE GENOMIC DNA]</scope>
    <source>
        <strain evidence="9 10">JZ16</strain>
    </source>
</reference>
<proteinExistence type="inferred from homology"/>
<dbReference type="AlphaFoldDB" id="A0A172QQY8"/>
<dbReference type="PANTHER" id="PTHR40074:SF2">
    <property type="entry name" value="O-ACETYLTRANSFERASE WECH"/>
    <property type="match status" value="1"/>
</dbReference>
<keyword evidence="6 7" id="KW-0472">Membrane</keyword>
<evidence type="ECO:0000256" key="4">
    <source>
        <dbReference type="ARBA" id="ARBA00022692"/>
    </source>
</evidence>
<name>A0A172QQY8_9CORY</name>
<feature type="domain" description="Acyltransferase 3" evidence="8">
    <location>
        <begin position="30"/>
        <end position="101"/>
    </location>
</feature>